<evidence type="ECO:0000313" key="2">
    <source>
        <dbReference type="Proteomes" id="UP001596015"/>
    </source>
</evidence>
<reference evidence="2" key="1">
    <citation type="journal article" date="2019" name="Int. J. Syst. Evol. Microbiol.">
        <title>The Global Catalogue of Microorganisms (GCM) 10K type strain sequencing project: providing services to taxonomists for standard genome sequencing and annotation.</title>
        <authorList>
            <consortium name="The Broad Institute Genomics Platform"/>
            <consortium name="The Broad Institute Genome Sequencing Center for Infectious Disease"/>
            <person name="Wu L."/>
            <person name="Ma J."/>
        </authorList>
    </citation>
    <scope>NUCLEOTIDE SEQUENCE [LARGE SCALE GENOMIC DNA]</scope>
    <source>
        <strain evidence="2">CCUG 49679</strain>
    </source>
</reference>
<name>A0ABV8XG59_9GAMM</name>
<accession>A0ABV8XG59</accession>
<keyword evidence="2" id="KW-1185">Reference proteome</keyword>
<organism evidence="1 2">
    <name type="scientific">Chromohalobacter beijerinckii</name>
    <dbReference type="NCBI Taxonomy" id="86179"/>
    <lineage>
        <taxon>Bacteria</taxon>
        <taxon>Pseudomonadati</taxon>
        <taxon>Pseudomonadota</taxon>
        <taxon>Gammaproteobacteria</taxon>
        <taxon>Oceanospirillales</taxon>
        <taxon>Halomonadaceae</taxon>
        <taxon>Chromohalobacter</taxon>
    </lineage>
</organism>
<evidence type="ECO:0000313" key="1">
    <source>
        <dbReference type="EMBL" id="MFC4415982.1"/>
    </source>
</evidence>
<dbReference type="Proteomes" id="UP001596015">
    <property type="component" value="Unassembled WGS sequence"/>
</dbReference>
<sequence length="256" mass="28684">MGALSKFMIYGVQLLKNLLKVWVVEMKKVCLSEYFELGVLSEGLVATPVDGLSVIDTPGIIDIKKQPFVFSILLRGHASVVYSEGDDKEIGEIECGELLVLEGGEEYLMLQEGASLLMMLEEVKDEKEKKGKAFGLLGKKSKNKISSSSDVEKVNSTSEKKGFMDDMLPRVTQIWVSAAGPITQNLINDEEKFKDVSSFVYSFLPFPVRSLLKEDVFVSWCYDNRHILLVEEKKHSAEFDKENDSLLADKEAVDKL</sequence>
<comment type="caution">
    <text evidence="1">The sequence shown here is derived from an EMBL/GenBank/DDBJ whole genome shotgun (WGS) entry which is preliminary data.</text>
</comment>
<dbReference type="RefSeq" id="WP_246942749.1">
    <property type="nucleotide sequence ID" value="NZ_JAKGAK010000045.1"/>
</dbReference>
<gene>
    <name evidence="1" type="ORF">ACFO0E_06090</name>
</gene>
<proteinExistence type="predicted"/>
<protein>
    <submittedName>
        <fullName evidence="1">Uncharacterized protein</fullName>
    </submittedName>
</protein>
<dbReference type="EMBL" id="JBHSEO010000036">
    <property type="protein sequence ID" value="MFC4415982.1"/>
    <property type="molecule type" value="Genomic_DNA"/>
</dbReference>